<reference evidence="2" key="1">
    <citation type="journal article" date="2021" name="mSystems">
        <title>Bacteria and Archaea Synergistically Convert Glycine Betaine to Biogenic Methane in the Formosa Cold Seep of the South China Sea.</title>
        <authorList>
            <person name="Li L."/>
            <person name="Zhang W."/>
            <person name="Zhang S."/>
            <person name="Song L."/>
            <person name="Sun Q."/>
            <person name="Zhang H."/>
            <person name="Xiang H."/>
            <person name="Dong X."/>
        </authorList>
    </citation>
    <scope>NUCLEOTIDE SEQUENCE</scope>
    <source>
        <strain evidence="2">ZWT</strain>
    </source>
</reference>
<proteinExistence type="predicted"/>
<keyword evidence="3" id="KW-1185">Reference proteome</keyword>
<evidence type="ECO:0000313" key="3">
    <source>
        <dbReference type="Proteomes" id="UP001056429"/>
    </source>
</evidence>
<feature type="domain" description="HTH cro/C1-type" evidence="1">
    <location>
        <begin position="11"/>
        <end position="65"/>
    </location>
</feature>
<comment type="caution">
    <text evidence="2">The sequence shown here is derived from an EMBL/GenBank/DDBJ whole genome shotgun (WGS) entry which is preliminary data.</text>
</comment>
<dbReference type="SMART" id="SM00530">
    <property type="entry name" value="HTH_XRE"/>
    <property type="match status" value="1"/>
</dbReference>
<organism evidence="2 3">
    <name type="scientific">Oceanirhabdus seepicola</name>
    <dbReference type="NCBI Taxonomy" id="2828781"/>
    <lineage>
        <taxon>Bacteria</taxon>
        <taxon>Bacillati</taxon>
        <taxon>Bacillota</taxon>
        <taxon>Clostridia</taxon>
        <taxon>Eubacteriales</taxon>
        <taxon>Clostridiaceae</taxon>
        <taxon>Oceanirhabdus</taxon>
    </lineage>
</organism>
<dbReference type="Proteomes" id="UP001056429">
    <property type="component" value="Unassembled WGS sequence"/>
</dbReference>
<sequence length="439" mass="51875">MDFTIITQGQRVRDIRKKLNLKQEDLSGDIITRNLISMIETDKASLTPKAAEVIHNNLKRFIKERKIEIDVNIDEIFITEEDQAKRIYEDFLKYIDDVGVEAEELLGEMISIINKYELNYMKVYIYGDLGRAFGLKHEVNSAANYYLMANEFAKMCNVDSEYYGKLKGALTHFLSRLGKYEDGIRECNNLSNEIPYELTKGIIYNKIIMLKKIGKYNEALKEIDGFENEFIYREKELDSYDLQINIQIIKGNCYREQGYLNKALRVYRETLDEIKDNEECFKNKMLVLSNIMEVSTMLEDDFDEYLNKLVEEIGKNKVKFEKNYFASEIYKWMANSYEHKKEKNNMQLAYEYTLKSLKIAKRHRNMDIIDYDINKLIEYIPYVKECTIEVVQKHILSLVQTRMIKSDSKVILRLINFHMVNNNQKEAKNIIDFCKSQVS</sequence>
<evidence type="ECO:0000313" key="2">
    <source>
        <dbReference type="EMBL" id="MCM1988807.1"/>
    </source>
</evidence>
<dbReference type="RefSeq" id="WP_250857675.1">
    <property type="nucleotide sequence ID" value="NZ_JAGSOJ010000001.1"/>
</dbReference>
<dbReference type="InterPro" id="IPR001387">
    <property type="entry name" value="Cro/C1-type_HTH"/>
</dbReference>
<accession>A0A9J6NWD1</accession>
<dbReference type="InterPro" id="IPR011990">
    <property type="entry name" value="TPR-like_helical_dom_sf"/>
</dbReference>
<evidence type="ECO:0000259" key="1">
    <source>
        <dbReference type="SMART" id="SM00530"/>
    </source>
</evidence>
<dbReference type="CDD" id="cd00093">
    <property type="entry name" value="HTH_XRE"/>
    <property type="match status" value="1"/>
</dbReference>
<dbReference type="GO" id="GO:0003677">
    <property type="term" value="F:DNA binding"/>
    <property type="evidence" value="ECO:0007669"/>
    <property type="project" value="InterPro"/>
</dbReference>
<dbReference type="Gene3D" id="1.10.260.40">
    <property type="entry name" value="lambda repressor-like DNA-binding domains"/>
    <property type="match status" value="1"/>
</dbReference>
<dbReference type="AlphaFoldDB" id="A0A9J6NWD1"/>
<dbReference type="Pfam" id="PF12844">
    <property type="entry name" value="HTH_19"/>
    <property type="match status" value="1"/>
</dbReference>
<dbReference type="InterPro" id="IPR010982">
    <property type="entry name" value="Lambda_DNA-bd_dom_sf"/>
</dbReference>
<dbReference type="EMBL" id="JAGSOJ010000001">
    <property type="protein sequence ID" value="MCM1988807.1"/>
    <property type="molecule type" value="Genomic_DNA"/>
</dbReference>
<dbReference type="SUPFAM" id="SSF47413">
    <property type="entry name" value="lambda repressor-like DNA-binding domains"/>
    <property type="match status" value="1"/>
</dbReference>
<dbReference type="SUPFAM" id="SSF48452">
    <property type="entry name" value="TPR-like"/>
    <property type="match status" value="1"/>
</dbReference>
<protein>
    <submittedName>
        <fullName evidence="2">Helix-turn-helix transcriptional regulator</fullName>
    </submittedName>
</protein>
<name>A0A9J6NWD1_9CLOT</name>
<reference evidence="2" key="2">
    <citation type="submission" date="2021-04" db="EMBL/GenBank/DDBJ databases">
        <authorList>
            <person name="Dong X."/>
        </authorList>
    </citation>
    <scope>NUCLEOTIDE SEQUENCE</scope>
    <source>
        <strain evidence="2">ZWT</strain>
    </source>
</reference>
<gene>
    <name evidence="2" type="ORF">KDK92_03570</name>
</gene>
<dbReference type="Gene3D" id="1.25.40.10">
    <property type="entry name" value="Tetratricopeptide repeat domain"/>
    <property type="match status" value="1"/>
</dbReference>